<sequence length="67" mass="6615">MVTLPLVLVLGLLALGLVKWGKQKVSGVLVGIVFGLALATTAVGPPILHAVTAASKTVVSAISSAVP</sequence>
<gene>
    <name evidence="2" type="ORF">GCM10022236_43540</name>
</gene>
<feature type="transmembrane region" description="Helical" evidence="1">
    <location>
        <begin position="26"/>
        <end position="48"/>
    </location>
</feature>
<evidence type="ECO:0000256" key="1">
    <source>
        <dbReference type="SAM" id="Phobius"/>
    </source>
</evidence>
<protein>
    <submittedName>
        <fullName evidence="2">Uncharacterized protein</fullName>
    </submittedName>
</protein>
<evidence type="ECO:0000313" key="3">
    <source>
        <dbReference type="Proteomes" id="UP001501490"/>
    </source>
</evidence>
<comment type="caution">
    <text evidence="2">The sequence shown here is derived from an EMBL/GenBank/DDBJ whole genome shotgun (WGS) entry which is preliminary data.</text>
</comment>
<organism evidence="2 3">
    <name type="scientific">Microlunatus ginsengisoli</name>
    <dbReference type="NCBI Taxonomy" id="363863"/>
    <lineage>
        <taxon>Bacteria</taxon>
        <taxon>Bacillati</taxon>
        <taxon>Actinomycetota</taxon>
        <taxon>Actinomycetes</taxon>
        <taxon>Propionibacteriales</taxon>
        <taxon>Propionibacteriaceae</taxon>
        <taxon>Microlunatus</taxon>
    </lineage>
</organism>
<dbReference type="Proteomes" id="UP001501490">
    <property type="component" value="Unassembled WGS sequence"/>
</dbReference>
<dbReference type="EMBL" id="BAABAB010000042">
    <property type="protein sequence ID" value="GAA3636280.1"/>
    <property type="molecule type" value="Genomic_DNA"/>
</dbReference>
<proteinExistence type="predicted"/>
<reference evidence="3" key="1">
    <citation type="journal article" date="2019" name="Int. J. Syst. Evol. Microbiol.">
        <title>The Global Catalogue of Microorganisms (GCM) 10K type strain sequencing project: providing services to taxonomists for standard genome sequencing and annotation.</title>
        <authorList>
            <consortium name="The Broad Institute Genomics Platform"/>
            <consortium name="The Broad Institute Genome Sequencing Center for Infectious Disease"/>
            <person name="Wu L."/>
            <person name="Ma J."/>
        </authorList>
    </citation>
    <scope>NUCLEOTIDE SEQUENCE [LARGE SCALE GENOMIC DNA]</scope>
    <source>
        <strain evidence="3">JCM 16929</strain>
    </source>
</reference>
<keyword evidence="1" id="KW-1133">Transmembrane helix</keyword>
<evidence type="ECO:0000313" key="2">
    <source>
        <dbReference type="EMBL" id="GAA3636280.1"/>
    </source>
</evidence>
<keyword evidence="1" id="KW-0472">Membrane</keyword>
<accession>A0ABP7AMY8</accession>
<keyword evidence="3" id="KW-1185">Reference proteome</keyword>
<dbReference type="RefSeq" id="WP_344808547.1">
    <property type="nucleotide sequence ID" value="NZ_BAABAB010000042.1"/>
</dbReference>
<keyword evidence="1" id="KW-0812">Transmembrane</keyword>
<name>A0ABP7AMY8_9ACTN</name>